<feature type="non-terminal residue" evidence="2">
    <location>
        <position position="116"/>
    </location>
</feature>
<evidence type="ECO:0000313" key="2">
    <source>
        <dbReference type="EMBL" id="OAV86051.1"/>
    </source>
</evidence>
<reference evidence="2" key="2">
    <citation type="submission" date="2016-05" db="EMBL/GenBank/DDBJ databases">
        <title>Comparative analysis highlights variable genome content of wheat rusts and divergence of the mating loci.</title>
        <authorList>
            <person name="Cuomo C.A."/>
            <person name="Bakkeren G."/>
            <person name="Szabo L."/>
            <person name="Khalil H."/>
            <person name="Joly D."/>
            <person name="Goldberg J."/>
            <person name="Young S."/>
            <person name="Zeng Q."/>
            <person name="Fellers J."/>
        </authorList>
    </citation>
    <scope>NUCLEOTIDE SEQUENCE [LARGE SCALE GENOMIC DNA]</scope>
    <source>
        <strain evidence="2">1-1 BBBD Race 1</strain>
    </source>
</reference>
<evidence type="ECO:0000256" key="1">
    <source>
        <dbReference type="SAM" id="MobiDB-lite"/>
    </source>
</evidence>
<reference evidence="3 4" key="3">
    <citation type="journal article" date="2017" name="G3 (Bethesda)">
        <title>Comparative analysis highlights variable genome content of wheat rusts and divergence of the mating loci.</title>
        <authorList>
            <person name="Cuomo C.A."/>
            <person name="Bakkeren G."/>
            <person name="Khalil H.B."/>
            <person name="Panwar V."/>
            <person name="Joly D."/>
            <person name="Linning R."/>
            <person name="Sakthikumar S."/>
            <person name="Song X."/>
            <person name="Adiconis X."/>
            <person name="Fan L."/>
            <person name="Goldberg J.M."/>
            <person name="Levin J.Z."/>
            <person name="Young S."/>
            <person name="Zeng Q."/>
            <person name="Anikster Y."/>
            <person name="Bruce M."/>
            <person name="Wang M."/>
            <person name="Yin C."/>
            <person name="McCallum B."/>
            <person name="Szabo L.J."/>
            <person name="Hulbert S."/>
            <person name="Chen X."/>
            <person name="Fellers J.P."/>
        </authorList>
    </citation>
    <scope>NUCLEOTIDE SEQUENCE</scope>
    <source>
        <strain evidence="3">isolate 1-1 / race 1 (BBBD)</strain>
        <strain evidence="4">Isolate 1-1 / race 1 (BBBD)</strain>
    </source>
</reference>
<reference evidence="2" key="1">
    <citation type="submission" date="2009-11" db="EMBL/GenBank/DDBJ databases">
        <authorList>
            <consortium name="The Broad Institute Genome Sequencing Platform"/>
            <person name="Ward D."/>
            <person name="Feldgarden M."/>
            <person name="Earl A."/>
            <person name="Young S.K."/>
            <person name="Zeng Q."/>
            <person name="Koehrsen M."/>
            <person name="Alvarado L."/>
            <person name="Berlin A."/>
            <person name="Bochicchio J."/>
            <person name="Borenstein D."/>
            <person name="Chapman S.B."/>
            <person name="Chen Z."/>
            <person name="Engels R."/>
            <person name="Freedman E."/>
            <person name="Gellesch M."/>
            <person name="Goldberg J."/>
            <person name="Griggs A."/>
            <person name="Gujja S."/>
            <person name="Heilman E."/>
            <person name="Heiman D."/>
            <person name="Hepburn T."/>
            <person name="Howarth C."/>
            <person name="Jen D."/>
            <person name="Larson L."/>
            <person name="Lewis B."/>
            <person name="Mehta T."/>
            <person name="Park D."/>
            <person name="Pearson M."/>
            <person name="Roberts A."/>
            <person name="Saif S."/>
            <person name="Shea T."/>
            <person name="Shenoy N."/>
            <person name="Sisk P."/>
            <person name="Stolte C."/>
            <person name="Sykes S."/>
            <person name="Thomson T."/>
            <person name="Walk T."/>
            <person name="White J."/>
            <person name="Yandava C."/>
            <person name="Izard J."/>
            <person name="Baranova O.V."/>
            <person name="Blanton J.M."/>
            <person name="Tanner A.C."/>
            <person name="Dewhirst F.E."/>
            <person name="Haas B."/>
            <person name="Nusbaum C."/>
            <person name="Birren B."/>
        </authorList>
    </citation>
    <scope>NUCLEOTIDE SEQUENCE [LARGE SCALE GENOMIC DNA]</scope>
    <source>
        <strain evidence="2">1-1 BBBD Race 1</strain>
    </source>
</reference>
<dbReference type="InterPro" id="IPR014746">
    <property type="entry name" value="Gln_synth/guanido_kin_cat_dom"/>
</dbReference>
<feature type="region of interest" description="Disordered" evidence="1">
    <location>
        <begin position="1"/>
        <end position="31"/>
    </location>
</feature>
<organism evidence="2">
    <name type="scientific">Puccinia triticina (isolate 1-1 / race 1 (BBBD))</name>
    <name type="common">Brown leaf rust fungus</name>
    <dbReference type="NCBI Taxonomy" id="630390"/>
    <lineage>
        <taxon>Eukaryota</taxon>
        <taxon>Fungi</taxon>
        <taxon>Dikarya</taxon>
        <taxon>Basidiomycota</taxon>
        <taxon>Pucciniomycotina</taxon>
        <taxon>Pucciniomycetes</taxon>
        <taxon>Pucciniales</taxon>
        <taxon>Pucciniaceae</taxon>
        <taxon>Puccinia</taxon>
    </lineage>
</organism>
<dbReference type="EnsemblFungi" id="PTTG_10257-t43_1">
    <property type="protein sequence ID" value="PTTG_10257-t43_1-p1"/>
    <property type="gene ID" value="PTTG_10257"/>
</dbReference>
<proteinExistence type="predicted"/>
<gene>
    <name evidence="2" type="ORF">PTTG_10257</name>
</gene>
<dbReference type="EMBL" id="ADAS02001821">
    <property type="protein sequence ID" value="OAV86051.1"/>
    <property type="molecule type" value="Genomic_DNA"/>
</dbReference>
<evidence type="ECO:0000313" key="3">
    <source>
        <dbReference type="EnsemblFungi" id="PTTG_10257-t43_1-p1"/>
    </source>
</evidence>
<dbReference type="AlphaFoldDB" id="A0A180G045"/>
<dbReference type="SUPFAM" id="SSF55931">
    <property type="entry name" value="Glutamine synthetase/guanido kinase"/>
    <property type="match status" value="1"/>
</dbReference>
<dbReference type="VEuPathDB" id="FungiDB:PTTG_10257"/>
<protein>
    <submittedName>
        <fullName evidence="2 3">Uncharacterized protein</fullName>
    </submittedName>
</protein>
<reference evidence="3" key="4">
    <citation type="submission" date="2025-05" db="UniProtKB">
        <authorList>
            <consortium name="EnsemblFungi"/>
        </authorList>
    </citation>
    <scope>IDENTIFICATION</scope>
    <source>
        <strain evidence="3">isolate 1-1 / race 1 (BBBD)</strain>
    </source>
</reference>
<name>A0A180G045_PUCT1</name>
<keyword evidence="4" id="KW-1185">Reference proteome</keyword>
<dbReference type="GO" id="GO:0003824">
    <property type="term" value="F:catalytic activity"/>
    <property type="evidence" value="ECO:0007669"/>
    <property type="project" value="InterPro"/>
</dbReference>
<evidence type="ECO:0000313" key="4">
    <source>
        <dbReference type="Proteomes" id="UP000005240"/>
    </source>
</evidence>
<sequence length="116" mass="12548">MLKTPLGRFRSKPRMATPRVQPLSLSPTGSCRRAALGSDRRAVGSHGRAMASTSSAAIWLGAQLARPAANPSPAIGLELHVQLASDSKLFSSGYRGFDVAQRRTFRLRDKETQTDI</sequence>
<dbReference type="Proteomes" id="UP000005240">
    <property type="component" value="Unassembled WGS sequence"/>
</dbReference>
<accession>A0A180G045</accession>